<comment type="similarity">
    <text evidence="3">Belongs to the class II aldolase/RraA-like family.</text>
</comment>
<sequence>MEAKIGYRIYKDIKRPSRELIERLREFSAPELCDGSIVYNAMDYHIKPMVTRKKICGPAVTVKLTMGDSLMVTKAVDMAQPGDVIVIDGRGSGNNALWGDHRSLSCKVKGIEGVVMDGAFRDLEECEEIGFPMYAKAVTCGSSTKNSNGEINVTISCGGVTVNPGDIIVGDVNGVCVIPQEFAEEIMANAKKKMESLEKVTKEILEQKKVLPDNYVANLAKLGYGDYTE</sequence>
<evidence type="ECO:0000256" key="1">
    <source>
        <dbReference type="ARBA" id="ARBA00001342"/>
    </source>
</evidence>
<dbReference type="InterPro" id="IPR036704">
    <property type="entry name" value="RraA/RraA-like_sf"/>
</dbReference>
<comment type="cofactor">
    <cofactor evidence="13">
        <name>Mg(2+)</name>
        <dbReference type="ChEBI" id="CHEBI:18420"/>
    </cofactor>
</comment>
<evidence type="ECO:0000256" key="6">
    <source>
        <dbReference type="ARBA" id="ARBA00012947"/>
    </source>
</evidence>
<dbReference type="Proteomes" id="UP000823900">
    <property type="component" value="Unassembled WGS sequence"/>
</dbReference>
<dbReference type="EMBL" id="DWZA01000072">
    <property type="protein sequence ID" value="HJA71569.1"/>
    <property type="molecule type" value="Genomic_DNA"/>
</dbReference>
<feature type="coiled-coil region" evidence="14">
    <location>
        <begin position="180"/>
        <end position="207"/>
    </location>
</feature>
<evidence type="ECO:0000256" key="3">
    <source>
        <dbReference type="ARBA" id="ARBA00008621"/>
    </source>
</evidence>
<evidence type="ECO:0000256" key="2">
    <source>
        <dbReference type="ARBA" id="ARBA00001968"/>
    </source>
</evidence>
<organism evidence="15 16">
    <name type="scientific">Candidatus Lachnoclostridium stercoravium</name>
    <dbReference type="NCBI Taxonomy" id="2838633"/>
    <lineage>
        <taxon>Bacteria</taxon>
        <taxon>Bacillati</taxon>
        <taxon>Bacillota</taxon>
        <taxon>Clostridia</taxon>
        <taxon>Lachnospirales</taxon>
        <taxon>Lachnospiraceae</taxon>
    </lineage>
</organism>
<dbReference type="Gene3D" id="3.50.30.40">
    <property type="entry name" value="Ribonuclease E inhibitor RraA/RraA-like"/>
    <property type="match status" value="1"/>
</dbReference>
<dbReference type="EC" id="4.1.1.112" evidence="6"/>
<comment type="cofactor">
    <cofactor evidence="2">
        <name>a divalent metal cation</name>
        <dbReference type="ChEBI" id="CHEBI:60240"/>
    </cofactor>
</comment>
<evidence type="ECO:0000313" key="16">
    <source>
        <dbReference type="Proteomes" id="UP000823900"/>
    </source>
</evidence>
<dbReference type="InterPro" id="IPR005493">
    <property type="entry name" value="RraA/RraA-like"/>
</dbReference>
<evidence type="ECO:0000256" key="8">
    <source>
        <dbReference type="ARBA" id="ARBA00025046"/>
    </source>
</evidence>
<protein>
    <recommendedName>
        <fullName evidence="7">Putative 4-hydroxy-4-methyl-2-oxoglutarate aldolase</fullName>
        <ecNumber evidence="6">4.1.1.112</ecNumber>
        <ecNumber evidence="5">4.1.3.17</ecNumber>
    </recommendedName>
    <alternativeName>
        <fullName evidence="11">Oxaloacetate decarboxylase</fullName>
    </alternativeName>
    <alternativeName>
        <fullName evidence="9">Regulator of ribonuclease activity homolog</fullName>
    </alternativeName>
    <alternativeName>
        <fullName evidence="10">RraA-like protein</fullName>
    </alternativeName>
</protein>
<keyword evidence="13" id="KW-0479">Metal-binding</keyword>
<evidence type="ECO:0000256" key="14">
    <source>
        <dbReference type="SAM" id="Coils"/>
    </source>
</evidence>
<dbReference type="SUPFAM" id="SSF89562">
    <property type="entry name" value="RraA-like"/>
    <property type="match status" value="1"/>
</dbReference>
<dbReference type="CDD" id="cd16841">
    <property type="entry name" value="RraA_family"/>
    <property type="match status" value="1"/>
</dbReference>
<feature type="binding site" evidence="13">
    <location>
        <position position="121"/>
    </location>
    <ligand>
        <name>substrate</name>
    </ligand>
</feature>
<evidence type="ECO:0000256" key="9">
    <source>
        <dbReference type="ARBA" id="ARBA00029596"/>
    </source>
</evidence>
<dbReference type="AlphaFoldDB" id="A0A9D2HJE7"/>
<comment type="function">
    <text evidence="8">Catalyzes the aldol cleavage of 4-hydroxy-4-methyl-2-oxoglutarate (HMG) into 2 molecules of pyruvate. Also contains a secondary oxaloacetate (OAA) decarboxylase activity due to the common pyruvate enolate transition state formed following C-C bond cleavage in the retro-aldol and decarboxylation reactions.</text>
</comment>
<evidence type="ECO:0000256" key="10">
    <source>
        <dbReference type="ARBA" id="ARBA00030169"/>
    </source>
</evidence>
<comment type="catalytic activity">
    <reaction evidence="12">
        <text>oxaloacetate + H(+) = pyruvate + CO2</text>
        <dbReference type="Rhea" id="RHEA:15641"/>
        <dbReference type="ChEBI" id="CHEBI:15361"/>
        <dbReference type="ChEBI" id="CHEBI:15378"/>
        <dbReference type="ChEBI" id="CHEBI:16452"/>
        <dbReference type="ChEBI" id="CHEBI:16526"/>
        <dbReference type="EC" id="4.1.1.112"/>
    </reaction>
</comment>
<dbReference type="GO" id="GO:0008948">
    <property type="term" value="F:oxaloacetate decarboxylase activity"/>
    <property type="evidence" value="ECO:0007669"/>
    <property type="project" value="UniProtKB-EC"/>
</dbReference>
<reference evidence="15" key="1">
    <citation type="journal article" date="2021" name="PeerJ">
        <title>Extensive microbial diversity within the chicken gut microbiome revealed by metagenomics and culture.</title>
        <authorList>
            <person name="Gilroy R."/>
            <person name="Ravi A."/>
            <person name="Getino M."/>
            <person name="Pursley I."/>
            <person name="Horton D.L."/>
            <person name="Alikhan N.F."/>
            <person name="Baker D."/>
            <person name="Gharbi K."/>
            <person name="Hall N."/>
            <person name="Watson M."/>
            <person name="Adriaenssens E.M."/>
            <person name="Foster-Nyarko E."/>
            <person name="Jarju S."/>
            <person name="Secka A."/>
            <person name="Antonio M."/>
            <person name="Oren A."/>
            <person name="Chaudhuri R.R."/>
            <person name="La Ragione R."/>
            <person name="Hildebrand F."/>
            <person name="Pallen M.J."/>
        </authorList>
    </citation>
    <scope>NUCLEOTIDE SEQUENCE</scope>
    <source>
        <strain evidence="15">CHK178-16964</strain>
    </source>
</reference>
<name>A0A9D2HJE7_9FIRM</name>
<dbReference type="PANTHER" id="PTHR33254:SF4">
    <property type="entry name" value="4-HYDROXY-4-METHYL-2-OXOGLUTARATE ALDOLASE 3-RELATED"/>
    <property type="match status" value="1"/>
</dbReference>
<comment type="subunit">
    <text evidence="4">Homotrimer.</text>
</comment>
<evidence type="ECO:0000256" key="11">
    <source>
        <dbReference type="ARBA" id="ARBA00032305"/>
    </source>
</evidence>
<gene>
    <name evidence="15" type="ORF">IAA07_08345</name>
</gene>
<dbReference type="GO" id="GO:0047443">
    <property type="term" value="F:4-hydroxy-4-methyl-2-oxoglutarate aldolase activity"/>
    <property type="evidence" value="ECO:0007669"/>
    <property type="project" value="UniProtKB-EC"/>
</dbReference>
<accession>A0A9D2HJE7</accession>
<evidence type="ECO:0000256" key="13">
    <source>
        <dbReference type="PIRSR" id="PIRSR605493-1"/>
    </source>
</evidence>
<evidence type="ECO:0000256" key="4">
    <source>
        <dbReference type="ARBA" id="ARBA00011233"/>
    </source>
</evidence>
<evidence type="ECO:0000313" key="15">
    <source>
        <dbReference type="EMBL" id="HJA71569.1"/>
    </source>
</evidence>
<dbReference type="EC" id="4.1.3.17" evidence="5"/>
<feature type="binding site" evidence="13">
    <location>
        <position position="122"/>
    </location>
    <ligand>
        <name>Mg(2+)</name>
        <dbReference type="ChEBI" id="CHEBI:18420"/>
    </ligand>
</feature>
<proteinExistence type="inferred from homology"/>
<comment type="caution">
    <text evidence="15">The sequence shown here is derived from an EMBL/GenBank/DDBJ whole genome shotgun (WGS) entry which is preliminary data.</text>
</comment>
<keyword evidence="14" id="KW-0175">Coiled coil</keyword>
<dbReference type="Pfam" id="PF03737">
    <property type="entry name" value="RraA-like"/>
    <property type="match status" value="1"/>
</dbReference>
<keyword evidence="13" id="KW-0460">Magnesium</keyword>
<dbReference type="PANTHER" id="PTHR33254">
    <property type="entry name" value="4-HYDROXY-4-METHYL-2-OXOGLUTARATE ALDOLASE 3-RELATED"/>
    <property type="match status" value="1"/>
</dbReference>
<evidence type="ECO:0000256" key="7">
    <source>
        <dbReference type="ARBA" id="ARBA00016549"/>
    </source>
</evidence>
<evidence type="ECO:0000256" key="12">
    <source>
        <dbReference type="ARBA" id="ARBA00047973"/>
    </source>
</evidence>
<dbReference type="GO" id="GO:0046872">
    <property type="term" value="F:metal ion binding"/>
    <property type="evidence" value="ECO:0007669"/>
    <property type="project" value="UniProtKB-KW"/>
</dbReference>
<reference evidence="15" key="2">
    <citation type="submission" date="2021-04" db="EMBL/GenBank/DDBJ databases">
        <authorList>
            <person name="Gilroy R."/>
        </authorList>
    </citation>
    <scope>NUCLEOTIDE SEQUENCE</scope>
    <source>
        <strain evidence="15">CHK178-16964</strain>
    </source>
</reference>
<comment type="catalytic activity">
    <reaction evidence="1">
        <text>4-hydroxy-4-methyl-2-oxoglutarate = 2 pyruvate</text>
        <dbReference type="Rhea" id="RHEA:22748"/>
        <dbReference type="ChEBI" id="CHEBI:15361"/>
        <dbReference type="ChEBI" id="CHEBI:58276"/>
        <dbReference type="EC" id="4.1.3.17"/>
    </reaction>
</comment>
<evidence type="ECO:0000256" key="5">
    <source>
        <dbReference type="ARBA" id="ARBA00012213"/>
    </source>
</evidence>